<keyword evidence="1" id="KW-0812">Transmembrane</keyword>
<keyword evidence="3" id="KW-1185">Reference proteome</keyword>
<dbReference type="AlphaFoldDB" id="A0A931IVB1"/>
<sequence>MRPPAVNPLRTRWRAWLSARHPAQDDWRLSQRHLYIVPTRIGVAFLLTQAVLLVASINDQLSLGYALTFLLCGAGLASMLTTHGNLSDLHWSLQPLEGGHADADLPVVLRVHNPGRARFGVGIRWAEAVNAPWAWVDVPAQSHAEVHLSWRAANRGRHPLPRLRIETRFPLGLFVAWSYWQPASRQWVYPAVETPCPPLPTDLTGTESSPARGHGHTQDEELHQLRAWQTGDRLRDVLWKREAQSSDPEGPLWVAERRAAQASRLHWLDAAHTQGLDPERRWQRLAAWVVAVDATGQDWGLRLGSDELPPAQGSEQRRQALERLALA</sequence>
<organism evidence="2 3">
    <name type="scientific">Inhella gelatinilytica</name>
    <dbReference type="NCBI Taxonomy" id="2795030"/>
    <lineage>
        <taxon>Bacteria</taxon>
        <taxon>Pseudomonadati</taxon>
        <taxon>Pseudomonadota</taxon>
        <taxon>Betaproteobacteria</taxon>
        <taxon>Burkholderiales</taxon>
        <taxon>Sphaerotilaceae</taxon>
        <taxon>Inhella</taxon>
    </lineage>
</organism>
<dbReference type="EMBL" id="JAEDAL010000003">
    <property type="protein sequence ID" value="MBH9552819.1"/>
    <property type="molecule type" value="Genomic_DNA"/>
</dbReference>
<keyword evidence="1" id="KW-0472">Membrane</keyword>
<proteinExistence type="predicted"/>
<name>A0A931IVB1_9BURK</name>
<evidence type="ECO:0000313" key="2">
    <source>
        <dbReference type="EMBL" id="MBH9552819.1"/>
    </source>
</evidence>
<dbReference type="PANTHER" id="PTHR34351:SF1">
    <property type="entry name" value="SLR1927 PROTEIN"/>
    <property type="match status" value="1"/>
</dbReference>
<evidence type="ECO:0000256" key="1">
    <source>
        <dbReference type="SAM" id="Phobius"/>
    </source>
</evidence>
<feature type="transmembrane region" description="Helical" evidence="1">
    <location>
        <begin position="34"/>
        <end position="57"/>
    </location>
</feature>
<accession>A0A931IVB1</accession>
<protein>
    <submittedName>
        <fullName evidence="2">DUF58 domain-containing protein</fullName>
    </submittedName>
</protein>
<dbReference type="Proteomes" id="UP000620139">
    <property type="component" value="Unassembled WGS sequence"/>
</dbReference>
<keyword evidence="1" id="KW-1133">Transmembrane helix</keyword>
<reference evidence="2" key="1">
    <citation type="submission" date="2020-12" db="EMBL/GenBank/DDBJ databases">
        <title>The genome sequence of Inhella sp. 4Y17.</title>
        <authorList>
            <person name="Liu Y."/>
        </authorList>
    </citation>
    <scope>NUCLEOTIDE SEQUENCE</scope>
    <source>
        <strain evidence="2">4Y10</strain>
    </source>
</reference>
<feature type="transmembrane region" description="Helical" evidence="1">
    <location>
        <begin position="63"/>
        <end position="82"/>
    </location>
</feature>
<comment type="caution">
    <text evidence="2">The sequence shown here is derived from an EMBL/GenBank/DDBJ whole genome shotgun (WGS) entry which is preliminary data.</text>
</comment>
<dbReference type="PANTHER" id="PTHR34351">
    <property type="entry name" value="SLR1927 PROTEIN-RELATED"/>
    <property type="match status" value="1"/>
</dbReference>
<evidence type="ECO:0000313" key="3">
    <source>
        <dbReference type="Proteomes" id="UP000620139"/>
    </source>
</evidence>
<gene>
    <name evidence="2" type="ORF">I7X43_08125</name>
</gene>